<dbReference type="PATRIC" id="fig|999552.6.peg.2863"/>
<protein>
    <submittedName>
        <fullName evidence="2">Uncharacterized protein</fullName>
    </submittedName>
</protein>
<accession>V9VVI2</accession>
<feature type="region of interest" description="Disordered" evidence="1">
    <location>
        <begin position="47"/>
        <end position="66"/>
    </location>
</feature>
<keyword evidence="3" id="KW-1185">Reference proteome</keyword>
<dbReference type="EMBL" id="CP006773">
    <property type="protein sequence ID" value="AHD01714.1"/>
    <property type="molecule type" value="Genomic_DNA"/>
</dbReference>
<gene>
    <name evidence="2" type="ORF">METH_14305</name>
</gene>
<evidence type="ECO:0000313" key="3">
    <source>
        <dbReference type="Proteomes" id="UP000018780"/>
    </source>
</evidence>
<dbReference type="Proteomes" id="UP000018780">
    <property type="component" value="Chromosome"/>
</dbReference>
<name>V9VVI2_9RHOB</name>
<sequence length="66" mass="7659">MTKLKIEGLGLAGLSRKETAIEKTTRAAREILDDENELRRSKIERLKRTRLQYEHGSQPPKDPKQE</sequence>
<organism evidence="2 3">
    <name type="scientific">Leisingera methylohalidivorans DSM 14336</name>
    <dbReference type="NCBI Taxonomy" id="999552"/>
    <lineage>
        <taxon>Bacteria</taxon>
        <taxon>Pseudomonadati</taxon>
        <taxon>Pseudomonadota</taxon>
        <taxon>Alphaproteobacteria</taxon>
        <taxon>Rhodobacterales</taxon>
        <taxon>Roseobacteraceae</taxon>
        <taxon>Leisingera</taxon>
    </lineage>
</organism>
<dbReference type="RefSeq" id="WP_024091073.1">
    <property type="nucleotide sequence ID" value="NC_023135.1"/>
</dbReference>
<dbReference type="KEGG" id="lmd:METH_14305"/>
<evidence type="ECO:0000256" key="1">
    <source>
        <dbReference type="SAM" id="MobiDB-lite"/>
    </source>
</evidence>
<proteinExistence type="predicted"/>
<dbReference type="HOGENOM" id="CLU_2825840_0_0_5"/>
<dbReference type="AlphaFoldDB" id="V9VVI2"/>
<dbReference type="OrthoDB" id="7875526at2"/>
<reference evidence="2 3" key="1">
    <citation type="submission" date="2013-09" db="EMBL/GenBank/DDBJ databases">
        <authorList>
            <consortium name="DOE Joint Genome Institute"/>
            <person name="Klenk H.-P."/>
            <person name="Huntemann M."/>
            <person name="Han J."/>
            <person name="Chen A."/>
            <person name="Kyrpides N."/>
            <person name="Mavromatis K."/>
            <person name="Markowitz V."/>
            <person name="Palaniappan K."/>
            <person name="Ivanova N."/>
            <person name="Schaumberg A."/>
            <person name="Pati A."/>
            <person name="Liolios K."/>
            <person name="Nordberg H.P."/>
            <person name="Cantor M.N."/>
            <person name="Hua S.X."/>
            <person name="Woyke T."/>
        </authorList>
    </citation>
    <scope>NUCLEOTIDE SEQUENCE [LARGE SCALE GENOMIC DNA]</scope>
    <source>
        <strain evidence="2 3">DSM 14336</strain>
    </source>
</reference>
<evidence type="ECO:0000313" key="2">
    <source>
        <dbReference type="EMBL" id="AHD01714.1"/>
    </source>
</evidence>